<feature type="compositionally biased region" description="Basic and acidic residues" evidence="1">
    <location>
        <begin position="85"/>
        <end position="94"/>
    </location>
</feature>
<evidence type="ECO:0000313" key="5">
    <source>
        <dbReference type="Proteomes" id="UP000663877"/>
    </source>
</evidence>
<dbReference type="AlphaFoldDB" id="A0A814AZL2"/>
<evidence type="ECO:0000313" key="3">
    <source>
        <dbReference type="EMBL" id="CAF0922236.1"/>
    </source>
</evidence>
<protein>
    <submittedName>
        <fullName evidence="3">Uncharacterized protein</fullName>
    </submittedName>
</protein>
<name>A0A814AZL2_9BILA</name>
<feature type="compositionally biased region" description="Polar residues" evidence="1">
    <location>
        <begin position="58"/>
        <end position="79"/>
    </location>
</feature>
<dbReference type="Proteomes" id="UP000663832">
    <property type="component" value="Unassembled WGS sequence"/>
</dbReference>
<sequence>MQMSAHGGSRNSHKHDLSSNYYYEHPLKHYNNRYNYSHEHYQQQRPTNKKHSKRSDASIIQNQQQRQPIVNGSGSNKNNNFRHHSINDSDQKEGEEGETASEPSTNMRNGHYDNTRIKNQQTNETKSFNRD</sequence>
<evidence type="ECO:0000313" key="4">
    <source>
        <dbReference type="Proteomes" id="UP000663832"/>
    </source>
</evidence>
<dbReference type="EMBL" id="CAJNOM010000007">
    <property type="protein sequence ID" value="CAF0765008.1"/>
    <property type="molecule type" value="Genomic_DNA"/>
</dbReference>
<feature type="compositionally biased region" description="Polar residues" evidence="1">
    <location>
        <begin position="117"/>
        <end position="131"/>
    </location>
</feature>
<feature type="region of interest" description="Disordered" evidence="1">
    <location>
        <begin position="33"/>
        <end position="131"/>
    </location>
</feature>
<keyword evidence="4" id="KW-1185">Reference proteome</keyword>
<evidence type="ECO:0000256" key="1">
    <source>
        <dbReference type="SAM" id="MobiDB-lite"/>
    </source>
</evidence>
<dbReference type="Proteomes" id="UP000663877">
    <property type="component" value="Unassembled WGS sequence"/>
</dbReference>
<organism evidence="3 5">
    <name type="scientific">Adineta steineri</name>
    <dbReference type="NCBI Taxonomy" id="433720"/>
    <lineage>
        <taxon>Eukaryota</taxon>
        <taxon>Metazoa</taxon>
        <taxon>Spiralia</taxon>
        <taxon>Gnathifera</taxon>
        <taxon>Rotifera</taxon>
        <taxon>Eurotatoria</taxon>
        <taxon>Bdelloidea</taxon>
        <taxon>Adinetida</taxon>
        <taxon>Adinetidae</taxon>
        <taxon>Adineta</taxon>
    </lineage>
</organism>
<reference evidence="3" key="1">
    <citation type="submission" date="2021-02" db="EMBL/GenBank/DDBJ databases">
        <authorList>
            <person name="Nowell W R."/>
        </authorList>
    </citation>
    <scope>NUCLEOTIDE SEQUENCE</scope>
</reference>
<comment type="caution">
    <text evidence="3">The sequence shown here is derived from an EMBL/GenBank/DDBJ whole genome shotgun (WGS) entry which is preliminary data.</text>
</comment>
<evidence type="ECO:0000313" key="2">
    <source>
        <dbReference type="EMBL" id="CAF0765008.1"/>
    </source>
</evidence>
<proteinExistence type="predicted"/>
<gene>
    <name evidence="3" type="ORF">BJG266_LOCUS11594</name>
    <name evidence="2" type="ORF">QVE165_LOCUS2275</name>
</gene>
<dbReference type="EMBL" id="CAJNOI010000043">
    <property type="protein sequence ID" value="CAF0922236.1"/>
    <property type="molecule type" value="Genomic_DNA"/>
</dbReference>
<accession>A0A814AZL2</accession>